<evidence type="ECO:0000256" key="3">
    <source>
        <dbReference type="ARBA" id="ARBA00022475"/>
    </source>
</evidence>
<dbReference type="AlphaFoldDB" id="A0A5C1AT52"/>
<accession>A0A5C1AT52</accession>
<feature type="transmembrane region" description="Helical" evidence="7">
    <location>
        <begin position="47"/>
        <end position="65"/>
    </location>
</feature>
<evidence type="ECO:0000259" key="8">
    <source>
        <dbReference type="Pfam" id="PF04831"/>
    </source>
</evidence>
<name>A0A5C1AT52_9BACT</name>
<keyword evidence="5 7" id="KW-1133">Transmembrane helix</keyword>
<dbReference type="GO" id="GO:0005886">
    <property type="term" value="C:plasma membrane"/>
    <property type="evidence" value="ECO:0007669"/>
    <property type="project" value="UniProtKB-SubCell"/>
</dbReference>
<dbReference type="OrthoDB" id="274749at2"/>
<dbReference type="KEGG" id="lrs:PX52LOC_07888"/>
<feature type="domain" description="POPDC1-3" evidence="8">
    <location>
        <begin position="3"/>
        <end position="92"/>
    </location>
</feature>
<dbReference type="Proteomes" id="UP000324974">
    <property type="component" value="Chromosome"/>
</dbReference>
<dbReference type="EMBL" id="CP042425">
    <property type="protein sequence ID" value="QEL20772.1"/>
    <property type="molecule type" value="Genomic_DNA"/>
</dbReference>
<evidence type="ECO:0000256" key="6">
    <source>
        <dbReference type="ARBA" id="ARBA00023136"/>
    </source>
</evidence>
<proteinExistence type="predicted"/>
<feature type="transmembrane region" description="Helical" evidence="7">
    <location>
        <begin position="23"/>
        <end position="41"/>
    </location>
</feature>
<reference evidence="10" key="1">
    <citation type="submission" date="2019-08" db="EMBL/GenBank/DDBJ databases">
        <title>Limnoglobus roseus gen. nov., sp. nov., a novel freshwater planctomycete with a giant genome from the family Gemmataceae.</title>
        <authorList>
            <person name="Kulichevskaya I.S."/>
            <person name="Naumoff D.G."/>
            <person name="Miroshnikov K."/>
            <person name="Ivanova A."/>
            <person name="Philippov D.A."/>
            <person name="Hakobyan A."/>
            <person name="Rijpstra I.C."/>
            <person name="Sinninghe Damste J.S."/>
            <person name="Liesack W."/>
            <person name="Dedysh S.N."/>
        </authorList>
    </citation>
    <scope>NUCLEOTIDE SEQUENCE [LARGE SCALE GENOMIC DNA]</scope>
    <source>
        <strain evidence="10">PX52</strain>
    </source>
</reference>
<sequence>MVESCIHAANIFYLVSYLVRDMLWLRLLTCSGLLLGIAFFTFQSRPMYGPCVWQILFLVINLWQIRQLVLERRRLKLSREEEVVGEAAFEELSREEMLTLLTRVMYENPTRISNIHRASRKELTPEEQVLRDIAFRGLSRKEMLNLLTRKLWGSLNRVNPAAWVKRRKTARGGAA</sequence>
<dbReference type="Pfam" id="PF04831">
    <property type="entry name" value="POPDC1-3"/>
    <property type="match status" value="1"/>
</dbReference>
<evidence type="ECO:0000256" key="5">
    <source>
        <dbReference type="ARBA" id="ARBA00022989"/>
    </source>
</evidence>
<dbReference type="PANTHER" id="PTHR12101">
    <property type="entry name" value="POPEYE DOMAIN CONTAINING PROTEIN"/>
    <property type="match status" value="1"/>
</dbReference>
<keyword evidence="3" id="KW-1003">Cell membrane</keyword>
<evidence type="ECO:0000256" key="1">
    <source>
        <dbReference type="ARBA" id="ARBA00004141"/>
    </source>
</evidence>
<evidence type="ECO:0000256" key="4">
    <source>
        <dbReference type="ARBA" id="ARBA00022692"/>
    </source>
</evidence>
<evidence type="ECO:0000313" key="10">
    <source>
        <dbReference type="Proteomes" id="UP000324974"/>
    </source>
</evidence>
<keyword evidence="10" id="KW-1185">Reference proteome</keyword>
<evidence type="ECO:0000313" key="9">
    <source>
        <dbReference type="EMBL" id="QEL20772.1"/>
    </source>
</evidence>
<evidence type="ECO:0000256" key="2">
    <source>
        <dbReference type="ARBA" id="ARBA00004236"/>
    </source>
</evidence>
<keyword evidence="4 7" id="KW-0812">Transmembrane</keyword>
<dbReference type="GO" id="GO:0030552">
    <property type="term" value="F:cAMP binding"/>
    <property type="evidence" value="ECO:0007669"/>
    <property type="project" value="TreeGrafter"/>
</dbReference>
<comment type="subcellular location">
    <subcellularLocation>
        <location evidence="2">Cell membrane</location>
    </subcellularLocation>
    <subcellularLocation>
        <location evidence="1">Membrane</location>
        <topology evidence="1">Multi-pass membrane protein</topology>
    </subcellularLocation>
</comment>
<keyword evidence="6 7" id="KW-0472">Membrane</keyword>
<organism evidence="9 10">
    <name type="scientific">Limnoglobus roseus</name>
    <dbReference type="NCBI Taxonomy" id="2598579"/>
    <lineage>
        <taxon>Bacteria</taxon>
        <taxon>Pseudomonadati</taxon>
        <taxon>Planctomycetota</taxon>
        <taxon>Planctomycetia</taxon>
        <taxon>Gemmatales</taxon>
        <taxon>Gemmataceae</taxon>
        <taxon>Limnoglobus</taxon>
    </lineage>
</organism>
<dbReference type="InterPro" id="IPR006916">
    <property type="entry name" value="POPDC1-3"/>
</dbReference>
<protein>
    <recommendedName>
        <fullName evidence="8">POPDC1-3 domain-containing protein</fullName>
    </recommendedName>
</protein>
<dbReference type="InterPro" id="IPR055272">
    <property type="entry name" value="POPDC1-3_dom"/>
</dbReference>
<evidence type="ECO:0000256" key="7">
    <source>
        <dbReference type="SAM" id="Phobius"/>
    </source>
</evidence>
<dbReference type="PANTHER" id="PTHR12101:SF17">
    <property type="entry name" value="BLOOD VESSEL EPICARDIAL SUBSTANCE"/>
    <property type="match status" value="1"/>
</dbReference>
<gene>
    <name evidence="9" type="ORF">PX52LOC_07888</name>
</gene>
<dbReference type="RefSeq" id="WP_149115032.1">
    <property type="nucleotide sequence ID" value="NZ_CP042425.1"/>
</dbReference>